<evidence type="ECO:0000256" key="1">
    <source>
        <dbReference type="HAMAP-Rule" id="MF_00934"/>
    </source>
</evidence>
<dbReference type="Proteomes" id="UP001235547">
    <property type="component" value="Chromosome 1"/>
</dbReference>
<dbReference type="HAMAP" id="MF_00934">
    <property type="entry name" value="23SrRNA_methyltr_J"/>
    <property type="match status" value="1"/>
</dbReference>
<evidence type="ECO:0000313" key="3">
    <source>
        <dbReference type="Proteomes" id="UP001235547"/>
    </source>
</evidence>
<feature type="binding site" evidence="1">
    <location>
        <position position="41"/>
    </location>
    <ligand>
        <name>S-adenosyl-L-methionine</name>
        <dbReference type="ChEBI" id="CHEBI:59789"/>
    </ligand>
</feature>
<accession>A0ABY8CTE3</accession>
<keyword evidence="1" id="KW-0694">RNA-binding</keyword>
<dbReference type="SUPFAM" id="SSF53335">
    <property type="entry name" value="S-adenosyl-L-methionine-dependent methyltransferases"/>
    <property type="match status" value="1"/>
</dbReference>
<reference evidence="2 3" key="1">
    <citation type="submission" date="2023-03" db="EMBL/GenBank/DDBJ databases">
        <authorList>
            <person name="Kaur S."/>
            <person name="Espinosa-Saiz D."/>
            <person name="Velazquez E."/>
            <person name="Menendez E."/>
            <person name="diCenzo G.C."/>
        </authorList>
    </citation>
    <scope>NUCLEOTIDE SEQUENCE [LARGE SCALE GENOMIC DNA]</scope>
    <source>
        <strain evidence="2 3">LMG 27395</strain>
    </source>
</reference>
<feature type="active site" description="Proton acceptor" evidence="1">
    <location>
        <position position="170"/>
    </location>
</feature>
<feature type="binding site" evidence="1">
    <location>
        <position position="170"/>
    </location>
    <ligand>
        <name>S-adenosyl-L-methionine</name>
        <dbReference type="ChEBI" id="CHEBI:59789"/>
    </ligand>
</feature>
<keyword evidence="1" id="KW-0698">rRNA processing</keyword>
<feature type="binding site" evidence="1">
    <location>
        <begin position="149"/>
        <end position="150"/>
    </location>
    <ligand>
        <name>S-adenosyl-L-methionine</name>
        <dbReference type="ChEBI" id="CHEBI:59789"/>
    </ligand>
</feature>
<feature type="binding site" evidence="1">
    <location>
        <position position="106"/>
    </location>
    <ligand>
        <name>S-adenosyl-L-methionine</name>
        <dbReference type="ChEBI" id="CHEBI:59789"/>
    </ligand>
</feature>
<evidence type="ECO:0000313" key="2">
    <source>
        <dbReference type="EMBL" id="WEX81916.1"/>
    </source>
</evidence>
<comment type="subunit">
    <text evidence="1">Monomer.</text>
</comment>
<sequence length="293" mass="32894">MNYRHIYHAGNFADVLKHAVLARLVTYLKQKDKAFRVLDTHAGIGLYDLSSEEAQKTGEWREGIGRLIDAELPAPVAAILEPYLSAVRDLNPEGGPEGGLTHYPGSPKLARMLFRPQDRLSAMELHPDDYEILHRLFDGDFQSRITRLDGWLALGAHLPPKEKRGLVLVDPPFEVEGEYERLVDGLAKAYRRFSSGIFCLWYPLKKGAPIKDFHEALKALEITKMLCAELSVRSDRHITGLAGSGLIVVNPPYTLKGELDTLLPFLKTRLAQDRFASARCFWLRGEAPLNRGP</sequence>
<proteinExistence type="inferred from homology"/>
<dbReference type="PANTHER" id="PTHR37426">
    <property type="entry name" value="RIBOSOMAL RNA LARGE SUBUNIT METHYLTRANSFERASE J"/>
    <property type="match status" value="1"/>
</dbReference>
<dbReference type="InterPro" id="IPR002052">
    <property type="entry name" value="DNA_methylase_N6_adenine_CS"/>
</dbReference>
<dbReference type="InterPro" id="IPR007473">
    <property type="entry name" value="RlmJ"/>
</dbReference>
<dbReference type="PROSITE" id="PS00092">
    <property type="entry name" value="N6_MTASE"/>
    <property type="match status" value="1"/>
</dbReference>
<name>A0ABY8CTE3_9HYPH</name>
<feature type="binding site" evidence="1">
    <location>
        <position position="18"/>
    </location>
    <ligand>
        <name>S-adenosyl-L-methionine</name>
        <dbReference type="ChEBI" id="CHEBI:59789"/>
    </ligand>
</feature>
<comment type="catalytic activity">
    <reaction evidence="1">
        <text>adenosine(2030) in 23S rRNA + S-adenosyl-L-methionine = N(6)-methyladenosine(2030) in 23S rRNA + S-adenosyl-L-homocysteine + H(+)</text>
        <dbReference type="Rhea" id="RHEA:43736"/>
        <dbReference type="Rhea" id="RHEA-COMP:10668"/>
        <dbReference type="Rhea" id="RHEA-COMP:10669"/>
        <dbReference type="ChEBI" id="CHEBI:15378"/>
        <dbReference type="ChEBI" id="CHEBI:57856"/>
        <dbReference type="ChEBI" id="CHEBI:59789"/>
        <dbReference type="ChEBI" id="CHEBI:74411"/>
        <dbReference type="ChEBI" id="CHEBI:74449"/>
        <dbReference type="EC" id="2.1.1.266"/>
    </reaction>
</comment>
<organism evidence="2 3">
    <name type="scientific">Sinorhizobium numidicum</name>
    <dbReference type="NCBI Taxonomy" id="680248"/>
    <lineage>
        <taxon>Bacteria</taxon>
        <taxon>Pseudomonadati</taxon>
        <taxon>Pseudomonadota</taxon>
        <taxon>Alphaproteobacteria</taxon>
        <taxon>Hyphomicrobiales</taxon>
        <taxon>Rhizobiaceae</taxon>
        <taxon>Sinorhizobium/Ensifer group</taxon>
        <taxon>Sinorhizobium</taxon>
    </lineage>
</organism>
<dbReference type="InterPro" id="IPR029063">
    <property type="entry name" value="SAM-dependent_MTases_sf"/>
</dbReference>
<dbReference type="EMBL" id="CP120371">
    <property type="protein sequence ID" value="WEX81916.1"/>
    <property type="molecule type" value="Genomic_DNA"/>
</dbReference>
<dbReference type="EC" id="2.1.1.266" evidence="1"/>
<feature type="binding site" evidence="1">
    <location>
        <position position="124"/>
    </location>
    <ligand>
        <name>S-adenosyl-L-methionine</name>
        <dbReference type="ChEBI" id="CHEBI:59789"/>
    </ligand>
</feature>
<keyword evidence="1" id="KW-0489">Methyltransferase</keyword>
<dbReference type="PANTHER" id="PTHR37426:SF1">
    <property type="entry name" value="RIBOSOMAL RNA LARGE SUBUNIT METHYLTRANSFERASE J"/>
    <property type="match status" value="1"/>
</dbReference>
<dbReference type="RefSeq" id="WP_280732669.1">
    <property type="nucleotide sequence ID" value="NZ_CP120368.1"/>
</dbReference>
<comment type="function">
    <text evidence="1">Specifically methylates the adenine in position 2030 of 23S rRNA.</text>
</comment>
<protein>
    <recommendedName>
        <fullName evidence="1">Ribosomal RNA large subunit methyltransferase J</fullName>
        <ecNumber evidence="1">2.1.1.266</ecNumber>
    </recommendedName>
    <alternativeName>
        <fullName evidence="1">23S rRNA (adenine(2030)-N6)-methyltransferase</fullName>
    </alternativeName>
    <alternativeName>
        <fullName evidence="1">23S rRNA m6A2030 methyltransferase</fullName>
    </alternativeName>
</protein>
<gene>
    <name evidence="1" type="primary">rlmJ</name>
    <name evidence="2" type="ORF">PYH38_004128</name>
</gene>
<dbReference type="Gene3D" id="3.40.50.150">
    <property type="entry name" value="Vaccinia Virus protein VP39"/>
    <property type="match status" value="1"/>
</dbReference>
<keyword evidence="1" id="KW-0808">Transferase</keyword>
<keyword evidence="1" id="KW-0949">S-adenosyl-L-methionine</keyword>
<keyword evidence="3" id="KW-1185">Reference proteome</keyword>
<dbReference type="Pfam" id="PF04378">
    <property type="entry name" value="RsmJ"/>
    <property type="match status" value="1"/>
</dbReference>
<comment type="similarity">
    <text evidence="1">Belongs to the RlmJ family.</text>
</comment>
<feature type="site" description="Interaction with substrate rRNA" evidence="1">
    <location>
        <position position="3"/>
    </location>
</feature>